<dbReference type="PANTHER" id="PTHR35791:SF1">
    <property type="entry name" value="UPF0754 MEMBRANE PROTEIN YHEB"/>
    <property type="match status" value="1"/>
</dbReference>
<sequence>MVATWGVGEYEWYLYIVMPFMSGLVGWGTNKLALEMTFLPIEYFGVEWFRMHEQPWGLFGWQGIIPTKAGKMASICAKLMTEKLFDIKEIFTRLQPEKMYEVMEDGLLLMIDQIFDEVANDYMPGTWKRLPTGVKNEAVLTAQRACPEFLTGFIADMQENIHNILDIEEMCVSACIKNKRLVNQIFLECGDKEFTFIRRSGFYFGFLFGVVQTCIWLVYAGNWVLPLCGFIVGWFTNYLALKVIFRPLNPIGCGPFEIQGLFLKRQKEVSETFARINCNQLLSTEKIWQAILTGPNRKNFQLLLRNHSLVFTEKLIGGLAPIARTALGVEKFALMKEDIATKVILELPNIIDMSYEYTTEALDMETTIREKMQSLSPAEFEGVLHPAFEEDEMTLIMVGGVLGMMVGVIQIFIFSYV</sequence>
<feature type="transmembrane region" description="Helical" evidence="1">
    <location>
        <begin position="395"/>
        <end position="416"/>
    </location>
</feature>
<keyword evidence="1" id="KW-0812">Transmembrane</keyword>
<dbReference type="EMBL" id="BLLK01000023">
    <property type="protein sequence ID" value="GFH47676.1"/>
    <property type="molecule type" value="Genomic_DNA"/>
</dbReference>
<evidence type="ECO:0000313" key="3">
    <source>
        <dbReference type="Proteomes" id="UP001054902"/>
    </source>
</evidence>
<organism evidence="2 3">
    <name type="scientific">Chaetoceros tenuissimus</name>
    <dbReference type="NCBI Taxonomy" id="426638"/>
    <lineage>
        <taxon>Eukaryota</taxon>
        <taxon>Sar</taxon>
        <taxon>Stramenopiles</taxon>
        <taxon>Ochrophyta</taxon>
        <taxon>Bacillariophyta</taxon>
        <taxon>Coscinodiscophyceae</taxon>
        <taxon>Chaetocerotophycidae</taxon>
        <taxon>Chaetocerotales</taxon>
        <taxon>Chaetocerotaceae</taxon>
        <taxon>Chaetoceros</taxon>
    </lineage>
</organism>
<feature type="transmembrane region" description="Helical" evidence="1">
    <location>
        <begin position="12"/>
        <end position="29"/>
    </location>
</feature>
<dbReference type="PANTHER" id="PTHR35791">
    <property type="entry name" value="UPF0754 MEMBRANE PROTEIN YHEB"/>
    <property type="match status" value="1"/>
</dbReference>
<protein>
    <recommendedName>
        <fullName evidence="4">DUF445 domain-containing protein</fullName>
    </recommendedName>
</protein>
<name>A0AAD3CMJ8_9STRA</name>
<dbReference type="Proteomes" id="UP001054902">
    <property type="component" value="Unassembled WGS sequence"/>
</dbReference>
<evidence type="ECO:0000256" key="1">
    <source>
        <dbReference type="SAM" id="Phobius"/>
    </source>
</evidence>
<gene>
    <name evidence="2" type="ORF">CTEN210_04151</name>
</gene>
<evidence type="ECO:0008006" key="4">
    <source>
        <dbReference type="Google" id="ProtNLM"/>
    </source>
</evidence>
<accession>A0AAD3CMJ8</accession>
<keyword evidence="1" id="KW-0472">Membrane</keyword>
<comment type="caution">
    <text evidence="2">The sequence shown here is derived from an EMBL/GenBank/DDBJ whole genome shotgun (WGS) entry which is preliminary data.</text>
</comment>
<reference evidence="2 3" key="1">
    <citation type="journal article" date="2021" name="Sci. Rep.">
        <title>The genome of the diatom Chaetoceros tenuissimus carries an ancient integrated fragment of an extant virus.</title>
        <authorList>
            <person name="Hongo Y."/>
            <person name="Kimura K."/>
            <person name="Takaki Y."/>
            <person name="Yoshida Y."/>
            <person name="Baba S."/>
            <person name="Kobayashi G."/>
            <person name="Nagasaki K."/>
            <person name="Hano T."/>
            <person name="Tomaru Y."/>
        </authorList>
    </citation>
    <scope>NUCLEOTIDE SEQUENCE [LARGE SCALE GENOMIC DNA]</scope>
    <source>
        <strain evidence="2 3">NIES-3715</strain>
    </source>
</reference>
<keyword evidence="3" id="KW-1185">Reference proteome</keyword>
<feature type="transmembrane region" description="Helical" evidence="1">
    <location>
        <begin position="224"/>
        <end position="241"/>
    </location>
</feature>
<evidence type="ECO:0000313" key="2">
    <source>
        <dbReference type="EMBL" id="GFH47676.1"/>
    </source>
</evidence>
<feature type="transmembrane region" description="Helical" evidence="1">
    <location>
        <begin position="201"/>
        <end position="218"/>
    </location>
</feature>
<proteinExistence type="predicted"/>
<dbReference type="AlphaFoldDB" id="A0AAD3CMJ8"/>
<keyword evidence="1" id="KW-1133">Transmembrane helix</keyword>